<reference evidence="1 2" key="1">
    <citation type="submission" date="2016-05" db="EMBL/GenBank/DDBJ databases">
        <title>Draft Genome Sequence of Algibacter sp. Strain SK-16 Isolated from the Surface Water of Aburatsubo Inlet.</title>
        <authorList>
            <person name="Wong S.-K."/>
            <person name="Yoshizawa S."/>
            <person name="Nakajima Y."/>
            <person name="Ogura Y."/>
            <person name="Tetsuya H."/>
            <person name="Hamasaki K."/>
        </authorList>
    </citation>
    <scope>NUCLEOTIDE SEQUENCE [LARGE SCALE GENOMIC DNA]</scope>
    <source>
        <strain evidence="1 2">SK-16</strain>
    </source>
</reference>
<accession>A0A1E5TB16</accession>
<name>A0A1E5TB16_9FLAO</name>
<organism evidence="1 2">
    <name type="scientific">Flavivirga aquatica</name>
    <dbReference type="NCBI Taxonomy" id="1849968"/>
    <lineage>
        <taxon>Bacteria</taxon>
        <taxon>Pseudomonadati</taxon>
        <taxon>Bacteroidota</taxon>
        <taxon>Flavobacteriia</taxon>
        <taxon>Flavobacteriales</taxon>
        <taxon>Flavobacteriaceae</taxon>
        <taxon>Flavivirga</taxon>
    </lineage>
</organism>
<proteinExistence type="predicted"/>
<evidence type="ECO:0000313" key="1">
    <source>
        <dbReference type="EMBL" id="OEK08574.1"/>
    </source>
</evidence>
<evidence type="ECO:0000313" key="2">
    <source>
        <dbReference type="Proteomes" id="UP000095713"/>
    </source>
</evidence>
<dbReference type="Proteomes" id="UP000095713">
    <property type="component" value="Unassembled WGS sequence"/>
</dbReference>
<keyword evidence="2" id="KW-1185">Reference proteome</keyword>
<sequence>MLLSIVLGCKTKQDPINFMLLEKHSGKTPITYKVVDGKVKDIYIYIETYLVDNLPKRNKDVFIDDNVYNIQLNFFKNNNEICLLEDDINSYIMGFYRRSPCTEYFIDNYEDRTGISQTTFSDCEDDIEFVFNYERNKKNPNMWTNNEITKYWGEKYSDTIYCISGRKKVKLPDMPHN</sequence>
<dbReference type="STRING" id="1849968.A8C32_03745"/>
<dbReference type="EMBL" id="MDJD01000034">
    <property type="protein sequence ID" value="OEK08574.1"/>
    <property type="molecule type" value="Genomic_DNA"/>
</dbReference>
<gene>
    <name evidence="1" type="ORF">A8C32_03745</name>
</gene>
<dbReference type="AlphaFoldDB" id="A0A1E5TB16"/>
<protein>
    <submittedName>
        <fullName evidence="1">Uncharacterized protein</fullName>
    </submittedName>
</protein>
<comment type="caution">
    <text evidence="1">The sequence shown here is derived from an EMBL/GenBank/DDBJ whole genome shotgun (WGS) entry which is preliminary data.</text>
</comment>